<evidence type="ECO:0000256" key="1">
    <source>
        <dbReference type="SAM" id="MobiDB-lite"/>
    </source>
</evidence>
<dbReference type="EMBL" id="JAVRRJ010000001">
    <property type="protein sequence ID" value="KAK5091760.1"/>
    <property type="molecule type" value="Genomic_DNA"/>
</dbReference>
<feature type="compositionally biased region" description="Basic and acidic residues" evidence="1">
    <location>
        <begin position="253"/>
        <end position="273"/>
    </location>
</feature>
<organism evidence="3 4">
    <name type="scientific">Lithohypha guttulata</name>
    <dbReference type="NCBI Taxonomy" id="1690604"/>
    <lineage>
        <taxon>Eukaryota</taxon>
        <taxon>Fungi</taxon>
        <taxon>Dikarya</taxon>
        <taxon>Ascomycota</taxon>
        <taxon>Pezizomycotina</taxon>
        <taxon>Eurotiomycetes</taxon>
        <taxon>Chaetothyriomycetidae</taxon>
        <taxon>Chaetothyriales</taxon>
        <taxon>Trichomeriaceae</taxon>
        <taxon>Lithohypha</taxon>
    </lineage>
</organism>
<dbReference type="AlphaFoldDB" id="A0AAN7T8J5"/>
<keyword evidence="4" id="KW-1185">Reference proteome</keyword>
<feature type="region of interest" description="Disordered" evidence="1">
    <location>
        <begin position="253"/>
        <end position="285"/>
    </location>
</feature>
<accession>A0AAN7T8J5</accession>
<dbReference type="PANTHER" id="PTHR36223">
    <property type="entry name" value="BETA-LACTAMASE-TYPE TRANSPEPTIDASE FOLD DOMAIN CONTAINING PROTEIN"/>
    <property type="match status" value="1"/>
</dbReference>
<name>A0AAN7T8J5_9EURO</name>
<sequence>MKINGHYEVSIVVNGQPLQEYDPPEDEDKGPGRAAGVKYIEAQEGMPFSVRVRCLPGAGWPEQLKSCDIYVDGKPTLSKILSAKQRLLQNFFEAECAGVTYKEDDRYLWRSFMFQKLITTDETCEEKNLKNLARGLGRIKVVLSDFRRDGLENFDIKFDAETKTVPEKALKGQQIDMTAGLGAVQPAPQEAKISVGQRVNPPLATYIFKYRSRAALQWIDLIPTSPEPEALHERDVDTLTLEEARRLLAQYREGERASAEVKKEGAQVKRERSPTPTTKRKRGIDLDDDECQIVEVKRCRTTNRTHGKDGNEVHDLT</sequence>
<dbReference type="InterPro" id="IPR057678">
    <property type="entry name" value="DUF7918"/>
</dbReference>
<reference evidence="3 4" key="1">
    <citation type="submission" date="2023-08" db="EMBL/GenBank/DDBJ databases">
        <title>Black Yeasts Isolated from many extreme environments.</title>
        <authorList>
            <person name="Coleine C."/>
            <person name="Stajich J.E."/>
            <person name="Selbmann L."/>
        </authorList>
    </citation>
    <scope>NUCLEOTIDE SEQUENCE [LARGE SCALE GENOMIC DNA]</scope>
    <source>
        <strain evidence="3 4">CCFEE 5910</strain>
    </source>
</reference>
<dbReference type="PANTHER" id="PTHR36223:SF1">
    <property type="entry name" value="TRANSCRIPTION ELONGATION FACTOR EAF N-TERMINAL DOMAIN-CONTAINING PROTEIN"/>
    <property type="match status" value="1"/>
</dbReference>
<dbReference type="Proteomes" id="UP001309876">
    <property type="component" value="Unassembled WGS sequence"/>
</dbReference>
<evidence type="ECO:0000259" key="2">
    <source>
        <dbReference type="Pfam" id="PF25534"/>
    </source>
</evidence>
<feature type="domain" description="DUF7918" evidence="2">
    <location>
        <begin position="8"/>
        <end position="225"/>
    </location>
</feature>
<evidence type="ECO:0000313" key="3">
    <source>
        <dbReference type="EMBL" id="KAK5091760.1"/>
    </source>
</evidence>
<dbReference type="Pfam" id="PF25534">
    <property type="entry name" value="DUF7918"/>
    <property type="match status" value="1"/>
</dbReference>
<protein>
    <recommendedName>
        <fullName evidence="2">DUF7918 domain-containing protein</fullName>
    </recommendedName>
</protein>
<comment type="caution">
    <text evidence="3">The sequence shown here is derived from an EMBL/GenBank/DDBJ whole genome shotgun (WGS) entry which is preliminary data.</text>
</comment>
<gene>
    <name evidence="3" type="ORF">LTR05_001945</name>
</gene>
<proteinExistence type="predicted"/>
<evidence type="ECO:0000313" key="4">
    <source>
        <dbReference type="Proteomes" id="UP001309876"/>
    </source>
</evidence>